<organism evidence="1 2">
    <name type="scientific">Citrobacter youngae ATCC 29220</name>
    <dbReference type="NCBI Taxonomy" id="500640"/>
    <lineage>
        <taxon>Bacteria</taxon>
        <taxon>Pseudomonadati</taxon>
        <taxon>Pseudomonadota</taxon>
        <taxon>Gammaproteobacteria</taxon>
        <taxon>Enterobacterales</taxon>
        <taxon>Enterobacteriaceae</taxon>
        <taxon>Citrobacter</taxon>
        <taxon>Citrobacter freundii complex</taxon>
    </lineage>
</organism>
<proteinExistence type="predicted"/>
<name>D4BJG9_9ENTR</name>
<accession>D4BJG9</accession>
<protein>
    <submittedName>
        <fullName evidence="1">Uncharacterized protein</fullName>
    </submittedName>
</protein>
<dbReference type="HOGENOM" id="CLU_3116127_0_0_6"/>
<comment type="caution">
    <text evidence="1">The sequence shown here is derived from an EMBL/GenBank/DDBJ whole genome shotgun (WGS) entry which is preliminary data.</text>
</comment>
<evidence type="ECO:0000313" key="1">
    <source>
        <dbReference type="EMBL" id="EFE05834.1"/>
    </source>
</evidence>
<dbReference type="Proteomes" id="UP000003880">
    <property type="component" value="Unassembled WGS sequence"/>
</dbReference>
<gene>
    <name evidence="1" type="ORF">CIT292_10812</name>
</gene>
<reference evidence="1 2" key="1">
    <citation type="submission" date="2010-02" db="EMBL/GenBank/DDBJ databases">
        <authorList>
            <person name="Weinstock G."/>
            <person name="Sodergren E."/>
            <person name="Clifton S."/>
            <person name="Fulton L."/>
            <person name="Fulton B."/>
            <person name="Courtney L."/>
            <person name="Fronick C."/>
            <person name="Harrison M."/>
            <person name="Strong C."/>
            <person name="Farmer C."/>
            <person name="Delahaunty K."/>
            <person name="Markovic C."/>
            <person name="Hall O."/>
            <person name="Minx P."/>
            <person name="Tomlinson C."/>
            <person name="Mitreva M."/>
            <person name="Nelson J."/>
            <person name="Hou S."/>
            <person name="Wollam A."/>
            <person name="Pepin K.H."/>
            <person name="Johnson M."/>
            <person name="Bhonagiri V."/>
            <person name="Zhang X."/>
            <person name="Suruliraj S."/>
            <person name="Warren W."/>
            <person name="Chinwalla A."/>
            <person name="Mardis E.R."/>
            <person name="Wilson R.K."/>
        </authorList>
    </citation>
    <scope>NUCLEOTIDE SEQUENCE [LARGE SCALE GENOMIC DNA]</scope>
    <source>
        <strain evidence="1 2">ATCC 29220</strain>
    </source>
</reference>
<dbReference type="EMBL" id="ABWL02000026">
    <property type="protein sequence ID" value="EFE05834.1"/>
    <property type="molecule type" value="Genomic_DNA"/>
</dbReference>
<evidence type="ECO:0000313" key="2">
    <source>
        <dbReference type="Proteomes" id="UP000003880"/>
    </source>
</evidence>
<sequence>MEQSAGWRLTPYPAYNELSRRPDKRSAIRQGRAECRMAANALSGLQRATL</sequence>
<dbReference type="AlphaFoldDB" id="D4BJG9"/>